<feature type="transmembrane region" description="Helical" evidence="7">
    <location>
        <begin position="173"/>
        <end position="194"/>
    </location>
</feature>
<gene>
    <name evidence="9" type="ORF">BHF68_11485</name>
</gene>
<feature type="transmembrane region" description="Helical" evidence="7">
    <location>
        <begin position="30"/>
        <end position="47"/>
    </location>
</feature>
<reference evidence="9 10" key="1">
    <citation type="submission" date="2016-09" db="EMBL/GenBank/DDBJ databases">
        <title>Draft genome sequence for the type strain of Desulfuribacillus alkaliarsenatis AHT28, an obligately anaerobic, sulfidogenic bacterium isolated from Russian soda lake sediments.</title>
        <authorList>
            <person name="Abin C.A."/>
            <person name="Hollibaugh J.T."/>
        </authorList>
    </citation>
    <scope>NUCLEOTIDE SEQUENCE [LARGE SCALE GENOMIC DNA]</scope>
    <source>
        <strain evidence="9 10">AHT28</strain>
    </source>
</reference>
<keyword evidence="6 7" id="KW-0472">Membrane</keyword>
<dbReference type="InterPro" id="IPR005115">
    <property type="entry name" value="Gly_transporter"/>
</dbReference>
<name>A0A1E5FZ06_9FIRM</name>
<dbReference type="Pfam" id="PF03458">
    <property type="entry name" value="Gly_transporter"/>
    <property type="match status" value="2"/>
</dbReference>
<evidence type="ECO:0000256" key="5">
    <source>
        <dbReference type="ARBA" id="ARBA00022989"/>
    </source>
</evidence>
<keyword evidence="5 7" id="KW-1133">Transmembrane helix</keyword>
<accession>A0A1E5FZ06</accession>
<evidence type="ECO:0000256" key="6">
    <source>
        <dbReference type="ARBA" id="ARBA00023136"/>
    </source>
</evidence>
<evidence type="ECO:0000313" key="10">
    <source>
        <dbReference type="Proteomes" id="UP000094296"/>
    </source>
</evidence>
<proteinExistence type="inferred from homology"/>
<dbReference type="GO" id="GO:0005886">
    <property type="term" value="C:plasma membrane"/>
    <property type="evidence" value="ECO:0007669"/>
    <property type="project" value="UniProtKB-SubCell"/>
</dbReference>
<feature type="transmembrane region" description="Helical" evidence="7">
    <location>
        <begin position="6"/>
        <end position="23"/>
    </location>
</feature>
<evidence type="ECO:0000313" key="9">
    <source>
        <dbReference type="EMBL" id="OEF95802.1"/>
    </source>
</evidence>
<evidence type="ECO:0000259" key="8">
    <source>
        <dbReference type="Pfam" id="PF03458"/>
    </source>
</evidence>
<evidence type="ECO:0000256" key="1">
    <source>
        <dbReference type="ARBA" id="ARBA00004651"/>
    </source>
</evidence>
<feature type="transmembrane region" description="Helical" evidence="7">
    <location>
        <begin position="118"/>
        <end position="138"/>
    </location>
</feature>
<protein>
    <recommendedName>
        <fullName evidence="8">Glycine transporter domain-containing protein</fullName>
    </recommendedName>
</protein>
<evidence type="ECO:0000256" key="7">
    <source>
        <dbReference type="SAM" id="Phobius"/>
    </source>
</evidence>
<evidence type="ECO:0000256" key="3">
    <source>
        <dbReference type="ARBA" id="ARBA00022475"/>
    </source>
</evidence>
<keyword evidence="10" id="KW-1185">Reference proteome</keyword>
<dbReference type="EMBL" id="MIJE01000035">
    <property type="protein sequence ID" value="OEF95802.1"/>
    <property type="molecule type" value="Genomic_DNA"/>
</dbReference>
<dbReference type="AlphaFoldDB" id="A0A1E5FZ06"/>
<feature type="domain" description="Glycine transporter" evidence="8">
    <location>
        <begin position="7"/>
        <end position="80"/>
    </location>
</feature>
<dbReference type="STRING" id="766136.BHF68_11485"/>
<dbReference type="PANTHER" id="PTHR30506:SF3">
    <property type="entry name" value="UPF0126 INNER MEMBRANE PROTEIN YADS-RELATED"/>
    <property type="match status" value="1"/>
</dbReference>
<evidence type="ECO:0000256" key="2">
    <source>
        <dbReference type="ARBA" id="ARBA00008193"/>
    </source>
</evidence>
<evidence type="ECO:0000256" key="4">
    <source>
        <dbReference type="ARBA" id="ARBA00022692"/>
    </source>
</evidence>
<dbReference type="Proteomes" id="UP000094296">
    <property type="component" value="Unassembled WGS sequence"/>
</dbReference>
<keyword evidence="3" id="KW-1003">Cell membrane</keyword>
<comment type="similarity">
    <text evidence="2">Belongs to the UPF0126 family.</text>
</comment>
<feature type="transmembrane region" description="Helical" evidence="7">
    <location>
        <begin position="92"/>
        <end position="112"/>
    </location>
</feature>
<organism evidence="9 10">
    <name type="scientific">Desulfuribacillus alkaliarsenatis</name>
    <dbReference type="NCBI Taxonomy" id="766136"/>
    <lineage>
        <taxon>Bacteria</taxon>
        <taxon>Bacillati</taxon>
        <taxon>Bacillota</taxon>
        <taxon>Desulfuribacillia</taxon>
        <taxon>Desulfuribacillales</taxon>
        <taxon>Desulfuribacillaceae</taxon>
        <taxon>Desulfuribacillus</taxon>
    </lineage>
</organism>
<feature type="domain" description="Glycine transporter" evidence="8">
    <location>
        <begin position="92"/>
        <end position="165"/>
    </location>
</feature>
<sequence length="217" mass="23910">MSILSISEFVGTLAFAMSGALLGISKRLDYYGVVVLAVITALGGGMIRDVLIGNTPPMALTAPFFTIISIITAIMTIYFYQILNKHRSMIQLCDAFGLAAFTVMGASMATAYGYTSPFIVIFLALLTGTGGGTIRDIFVKEIPYVFRKEIYAVASMIGAVVYLLAYLHVTEVMAVYACFITTLTIRLLSIRFNLHLQVTKKTNEEEQDEWIQRKETV</sequence>
<comment type="subcellular location">
    <subcellularLocation>
        <location evidence="1">Cell membrane</location>
        <topology evidence="1">Multi-pass membrane protein</topology>
    </subcellularLocation>
</comment>
<feature type="transmembrane region" description="Helical" evidence="7">
    <location>
        <begin position="150"/>
        <end position="167"/>
    </location>
</feature>
<dbReference type="PANTHER" id="PTHR30506">
    <property type="entry name" value="INNER MEMBRANE PROTEIN"/>
    <property type="match status" value="1"/>
</dbReference>
<comment type="caution">
    <text evidence="9">The sequence shown here is derived from an EMBL/GenBank/DDBJ whole genome shotgun (WGS) entry which is preliminary data.</text>
</comment>
<keyword evidence="4 7" id="KW-0812">Transmembrane</keyword>
<feature type="transmembrane region" description="Helical" evidence="7">
    <location>
        <begin position="59"/>
        <end position="80"/>
    </location>
</feature>